<feature type="region of interest" description="Disordered" evidence="8">
    <location>
        <begin position="248"/>
        <end position="268"/>
    </location>
</feature>
<evidence type="ECO:0000256" key="8">
    <source>
        <dbReference type="SAM" id="MobiDB-lite"/>
    </source>
</evidence>
<evidence type="ECO:0000256" key="10">
    <source>
        <dbReference type="SAM" id="SignalP"/>
    </source>
</evidence>
<evidence type="ECO:0000256" key="9">
    <source>
        <dbReference type="SAM" id="Phobius"/>
    </source>
</evidence>
<dbReference type="PRINTS" id="PR00725">
    <property type="entry name" value="DADACBPTASE1"/>
</dbReference>
<keyword evidence="3 12" id="KW-0378">Hydrolase</keyword>
<keyword evidence="2 10" id="KW-0732">Signal</keyword>
<evidence type="ECO:0000259" key="11">
    <source>
        <dbReference type="Pfam" id="PF00768"/>
    </source>
</evidence>
<comment type="similarity">
    <text evidence="1 7">Belongs to the peptidase S11 family.</text>
</comment>
<feature type="chain" id="PRO_5045637840" evidence="10">
    <location>
        <begin position="40"/>
        <end position="408"/>
    </location>
</feature>
<keyword evidence="9" id="KW-0812">Transmembrane</keyword>
<dbReference type="PROSITE" id="PS51318">
    <property type="entry name" value="TAT"/>
    <property type="match status" value="1"/>
</dbReference>
<evidence type="ECO:0000313" key="13">
    <source>
        <dbReference type="Proteomes" id="UP000627838"/>
    </source>
</evidence>
<evidence type="ECO:0000256" key="7">
    <source>
        <dbReference type="RuleBase" id="RU004016"/>
    </source>
</evidence>
<name>A0ABR9JST9_9ACTN</name>
<dbReference type="Proteomes" id="UP000627838">
    <property type="component" value="Unassembled WGS sequence"/>
</dbReference>
<keyword evidence="12" id="KW-0121">Carboxypeptidase</keyword>
<gene>
    <name evidence="12" type="ORF">H4W34_003470</name>
</gene>
<keyword evidence="4" id="KW-0133">Cell shape</keyword>
<sequence length="408" mass="43040">MHSGRSDGPPRRRGLRAATAAAVPLTVAALVAPPVPAHAAPARLAAERTAAPGDPVGGPRLANPGVVVNKAPGVPELPKIDAKSYLIADGTTGQVLAAKDAHGHHLPASTLKVLTAATLVPRLDADRLVRPSQTACDVEGTKVGLTPKMKYKVSDLFYSLLMMSANDSAVALAEANGGIKKTLADMNAYARKLNALDTVAGSTNGLDKDLGLNVRTQHTSAYDLVLILREGMKNPDFREYISRLDHDFPAPPTKKERKQGKKGGYPIHTHNRLLEGERHEYAGMIGGKNGYTIAAKQTYVAAAQRNGHTIYISLMSAEVQPSELATKLLDWGFAAQGKVQPVGTLAEPVGAEKEAAQSEKGLLPDAPLASEDSSRTWVVVAGGAAGAVLAVAALLLVLRRRRRDDPFS</sequence>
<dbReference type="GO" id="GO:0009002">
    <property type="term" value="F:serine-type D-Ala-D-Ala carboxypeptidase activity"/>
    <property type="evidence" value="ECO:0007669"/>
    <property type="project" value="UniProtKB-EC"/>
</dbReference>
<evidence type="ECO:0000256" key="2">
    <source>
        <dbReference type="ARBA" id="ARBA00022729"/>
    </source>
</evidence>
<comment type="caution">
    <text evidence="12">The sequence shown here is derived from an EMBL/GenBank/DDBJ whole genome shotgun (WGS) entry which is preliminary data.</text>
</comment>
<dbReference type="SUPFAM" id="SSF56601">
    <property type="entry name" value="beta-lactamase/transpeptidase-like"/>
    <property type="match status" value="1"/>
</dbReference>
<reference evidence="12 13" key="1">
    <citation type="submission" date="2020-10" db="EMBL/GenBank/DDBJ databases">
        <title>Sequencing the genomes of 1000 actinobacteria strains.</title>
        <authorList>
            <person name="Klenk H.-P."/>
        </authorList>
    </citation>
    <scope>NUCLEOTIDE SEQUENCE [LARGE SCALE GENOMIC DNA]</scope>
    <source>
        <strain evidence="12 13">DSM 46744</strain>
    </source>
</reference>
<proteinExistence type="inferred from homology"/>
<dbReference type="RefSeq" id="WP_192760150.1">
    <property type="nucleotide sequence ID" value="NZ_JADBDZ010000001.1"/>
</dbReference>
<keyword evidence="13" id="KW-1185">Reference proteome</keyword>
<evidence type="ECO:0000256" key="6">
    <source>
        <dbReference type="ARBA" id="ARBA00023316"/>
    </source>
</evidence>
<protein>
    <submittedName>
        <fullName evidence="12">D-alanyl-D-alanine carboxypeptidase (Penicillin-binding protein 5/6)</fullName>
        <ecNumber evidence="12">3.4.16.4</ecNumber>
    </submittedName>
</protein>
<keyword evidence="9" id="KW-1133">Transmembrane helix</keyword>
<keyword evidence="5" id="KW-0573">Peptidoglycan synthesis</keyword>
<keyword evidence="6" id="KW-0961">Cell wall biogenesis/degradation</keyword>
<dbReference type="EMBL" id="JADBDZ010000001">
    <property type="protein sequence ID" value="MBE1533637.1"/>
    <property type="molecule type" value="Genomic_DNA"/>
</dbReference>
<organism evidence="12 13">
    <name type="scientific">Actinomadura algeriensis</name>
    <dbReference type="NCBI Taxonomy" id="1679523"/>
    <lineage>
        <taxon>Bacteria</taxon>
        <taxon>Bacillati</taxon>
        <taxon>Actinomycetota</taxon>
        <taxon>Actinomycetes</taxon>
        <taxon>Streptosporangiales</taxon>
        <taxon>Thermomonosporaceae</taxon>
        <taxon>Actinomadura</taxon>
    </lineage>
</organism>
<evidence type="ECO:0000256" key="5">
    <source>
        <dbReference type="ARBA" id="ARBA00022984"/>
    </source>
</evidence>
<evidence type="ECO:0000256" key="4">
    <source>
        <dbReference type="ARBA" id="ARBA00022960"/>
    </source>
</evidence>
<dbReference type="InterPro" id="IPR012338">
    <property type="entry name" value="Beta-lactam/transpept-like"/>
</dbReference>
<evidence type="ECO:0000256" key="1">
    <source>
        <dbReference type="ARBA" id="ARBA00007164"/>
    </source>
</evidence>
<dbReference type="EC" id="3.4.16.4" evidence="12"/>
<keyword evidence="9" id="KW-0472">Membrane</keyword>
<feature type="signal peptide" evidence="10">
    <location>
        <begin position="1"/>
        <end position="39"/>
    </location>
</feature>
<dbReference type="PANTHER" id="PTHR21581">
    <property type="entry name" value="D-ALANYL-D-ALANINE CARBOXYPEPTIDASE"/>
    <property type="match status" value="1"/>
</dbReference>
<dbReference type="InterPro" id="IPR001967">
    <property type="entry name" value="Peptidase_S11_N"/>
</dbReference>
<evidence type="ECO:0000313" key="12">
    <source>
        <dbReference type="EMBL" id="MBE1533637.1"/>
    </source>
</evidence>
<dbReference type="PANTHER" id="PTHR21581:SF33">
    <property type="entry name" value="D-ALANYL-D-ALANINE CARBOXYPEPTIDASE DACB"/>
    <property type="match status" value="1"/>
</dbReference>
<dbReference type="InterPro" id="IPR018044">
    <property type="entry name" value="Peptidase_S11"/>
</dbReference>
<dbReference type="Pfam" id="PF00768">
    <property type="entry name" value="Peptidase_S11"/>
    <property type="match status" value="1"/>
</dbReference>
<evidence type="ECO:0000256" key="3">
    <source>
        <dbReference type="ARBA" id="ARBA00022801"/>
    </source>
</evidence>
<dbReference type="InterPro" id="IPR006311">
    <property type="entry name" value="TAT_signal"/>
</dbReference>
<dbReference type="Gene3D" id="3.40.710.10">
    <property type="entry name" value="DD-peptidase/beta-lactamase superfamily"/>
    <property type="match status" value="1"/>
</dbReference>
<accession>A0ABR9JST9</accession>
<keyword evidence="12" id="KW-0645">Protease</keyword>
<feature type="transmembrane region" description="Helical" evidence="9">
    <location>
        <begin position="377"/>
        <end position="398"/>
    </location>
</feature>
<feature type="domain" description="Peptidase S11 D-alanyl-D-alanine carboxypeptidase A N-terminal" evidence="11">
    <location>
        <begin position="76"/>
        <end position="317"/>
    </location>
</feature>